<dbReference type="PATRIC" id="fig|797515.3.peg.2672"/>
<comment type="caution">
    <text evidence="1">The sequence shown here is derived from an EMBL/GenBank/DDBJ whole genome shotgun (WGS) entry which is preliminary data.</text>
</comment>
<dbReference type="EMBL" id="AGEY01000197">
    <property type="protein sequence ID" value="EHL95726.1"/>
    <property type="molecule type" value="Genomic_DNA"/>
</dbReference>
<accession>G9ZT09</accession>
<gene>
    <name evidence="1" type="ORF">HMPREF9103_02926</name>
</gene>
<proteinExistence type="predicted"/>
<evidence type="ECO:0000313" key="1">
    <source>
        <dbReference type="EMBL" id="EHL95726.1"/>
    </source>
</evidence>
<dbReference type="Proteomes" id="UP000004625">
    <property type="component" value="Unassembled WGS sequence"/>
</dbReference>
<dbReference type="HOGENOM" id="CLU_3311844_0_0_9"/>
<protein>
    <submittedName>
        <fullName evidence="1">Uncharacterized protein</fullName>
    </submittedName>
</protein>
<keyword evidence="2" id="KW-1185">Reference proteome</keyword>
<dbReference type="AlphaFoldDB" id="G9ZT09"/>
<reference evidence="1 2" key="1">
    <citation type="submission" date="2011-09" db="EMBL/GenBank/DDBJ databases">
        <authorList>
            <person name="Weinstock G."/>
            <person name="Sodergren E."/>
            <person name="Clifton S."/>
            <person name="Fulton L."/>
            <person name="Fulton B."/>
            <person name="Courtney L."/>
            <person name="Fronick C."/>
            <person name="Harrison M."/>
            <person name="Strong C."/>
            <person name="Farmer C."/>
            <person name="Delahaunty K."/>
            <person name="Markovic C."/>
            <person name="Hall O."/>
            <person name="Minx P."/>
            <person name="Tomlinson C."/>
            <person name="Mitreva M."/>
            <person name="Hou S."/>
            <person name="Chen J."/>
            <person name="Wollam A."/>
            <person name="Pepin K.H."/>
            <person name="Johnson M."/>
            <person name="Bhonagiri V."/>
            <person name="Zhang X."/>
            <person name="Suruliraj S."/>
            <person name="Warren W."/>
            <person name="Chinwalla A."/>
            <person name="Mardis E.R."/>
            <person name="Wilson R.K."/>
        </authorList>
    </citation>
    <scope>NUCLEOTIDE SEQUENCE [LARGE SCALE GENOMIC DNA]</scope>
    <source>
        <strain evidence="1 2">F0439</strain>
    </source>
</reference>
<name>G9ZT09_9LACO</name>
<sequence>MVTSGICAKTAVPVSKLFESGTAVFGVAYLNGSFLTLRR</sequence>
<organism evidence="1 2">
    <name type="scientific">Lentilactobacillus parafarraginis F0439</name>
    <dbReference type="NCBI Taxonomy" id="797515"/>
    <lineage>
        <taxon>Bacteria</taxon>
        <taxon>Bacillati</taxon>
        <taxon>Bacillota</taxon>
        <taxon>Bacilli</taxon>
        <taxon>Lactobacillales</taxon>
        <taxon>Lactobacillaceae</taxon>
        <taxon>Lentilactobacillus</taxon>
    </lineage>
</organism>
<evidence type="ECO:0000313" key="2">
    <source>
        <dbReference type="Proteomes" id="UP000004625"/>
    </source>
</evidence>
<dbReference type="STRING" id="797515.HMPREF9103_02926"/>